<name>A0A8H6FDL7_9LECA</name>
<evidence type="ECO:0000256" key="1">
    <source>
        <dbReference type="SAM" id="MobiDB-lite"/>
    </source>
</evidence>
<protein>
    <submittedName>
        <fullName evidence="2">Uncharacterized protein</fullName>
    </submittedName>
</protein>
<evidence type="ECO:0000313" key="3">
    <source>
        <dbReference type="Proteomes" id="UP000578531"/>
    </source>
</evidence>
<dbReference type="AlphaFoldDB" id="A0A8H6FDL7"/>
<feature type="region of interest" description="Disordered" evidence="1">
    <location>
        <begin position="437"/>
        <end position="489"/>
    </location>
</feature>
<dbReference type="EMBL" id="JACCJC010000115">
    <property type="protein sequence ID" value="KAF6224617.1"/>
    <property type="molecule type" value="Genomic_DNA"/>
</dbReference>
<accession>A0A8H6FDL7</accession>
<dbReference type="RefSeq" id="XP_037158315.1">
    <property type="nucleotide sequence ID" value="XM_037314789.1"/>
</dbReference>
<feature type="compositionally biased region" description="Low complexity" evidence="1">
    <location>
        <begin position="437"/>
        <end position="453"/>
    </location>
</feature>
<dbReference type="PANTHER" id="PTHR33099:SF7">
    <property type="entry name" value="MYND-TYPE DOMAIN-CONTAINING PROTEIN"/>
    <property type="match status" value="1"/>
</dbReference>
<dbReference type="PANTHER" id="PTHR33099">
    <property type="entry name" value="FE2OG DIOXYGENASE DOMAIN-CONTAINING PROTEIN"/>
    <property type="match status" value="1"/>
</dbReference>
<dbReference type="OrthoDB" id="27483at2759"/>
<organism evidence="2 3">
    <name type="scientific">Letharia columbiana</name>
    <dbReference type="NCBI Taxonomy" id="112416"/>
    <lineage>
        <taxon>Eukaryota</taxon>
        <taxon>Fungi</taxon>
        <taxon>Dikarya</taxon>
        <taxon>Ascomycota</taxon>
        <taxon>Pezizomycotina</taxon>
        <taxon>Lecanoromycetes</taxon>
        <taxon>OSLEUM clade</taxon>
        <taxon>Lecanoromycetidae</taxon>
        <taxon>Lecanorales</taxon>
        <taxon>Lecanorineae</taxon>
        <taxon>Parmeliaceae</taxon>
        <taxon>Letharia</taxon>
    </lineage>
</organism>
<sequence>MADGQSNHGVQEGNTALLQKLASAVNGHAATATFACGGSVPISDLSTGNLGTGAQNLFPSVTIRWDSEDHYIKQSKISFPLPHQHDGSSRMLNGLLSSCKRATFGVGGHDVLDEKYRKAVKLDTSQFSTDFHPHDCGILDSIQQILLPSTIRGGQAVGIGPQGVRGELYKLNIYSAPSGKFLSHVDTPRGVMQFGSLVVCLPCQHEGGILGFFCHHQYAHSQRSGRKSIPGAFKGVDLAIFSVFHALGLKVGVHPIIENRSENMGGLSARELMRGRTVPREGDFVENCLTNLSGKPTHLRGEGFDEDVEISYDAMDGSDSEEEKEGLYYYNNLEDKFSKCGQAEYTTIVGTKLHGPTFDKSYEEESKEPVTAAWPHQKVPQIVWLNEPMHKEFAHAGLAYGNEATLNYRFSAAAILVVVPPSETRIHTAAPRAERVVASSSSPSTVVGTPDSSGSVDPGCTYASGAMGARWDGEGDGSGGGDWLRGNGF</sequence>
<evidence type="ECO:0000313" key="2">
    <source>
        <dbReference type="EMBL" id="KAF6224617.1"/>
    </source>
</evidence>
<proteinExistence type="predicted"/>
<reference evidence="2 3" key="1">
    <citation type="journal article" date="2020" name="Genomics">
        <title>Complete, high-quality genomes from long-read metagenomic sequencing of two wolf lichen thalli reveals enigmatic genome architecture.</title>
        <authorList>
            <person name="McKenzie S.K."/>
            <person name="Walston R.F."/>
            <person name="Allen J.L."/>
        </authorList>
    </citation>
    <scope>NUCLEOTIDE SEQUENCE [LARGE SCALE GENOMIC DNA]</scope>
    <source>
        <strain evidence="2">WasteWater2</strain>
    </source>
</reference>
<dbReference type="GeneID" id="59294592"/>
<keyword evidence="3" id="KW-1185">Reference proteome</keyword>
<gene>
    <name evidence="2" type="ORF">HO173_012960</name>
</gene>
<feature type="compositionally biased region" description="Gly residues" evidence="1">
    <location>
        <begin position="476"/>
        <end position="489"/>
    </location>
</feature>
<dbReference type="Proteomes" id="UP000578531">
    <property type="component" value="Unassembled WGS sequence"/>
</dbReference>
<comment type="caution">
    <text evidence="2">The sequence shown here is derived from an EMBL/GenBank/DDBJ whole genome shotgun (WGS) entry which is preliminary data.</text>
</comment>